<protein>
    <submittedName>
        <fullName evidence="1">Uncharacterized protein</fullName>
    </submittedName>
</protein>
<dbReference type="EMBL" id="JASPKY010000026">
    <property type="protein sequence ID" value="KAK9751720.1"/>
    <property type="molecule type" value="Genomic_DNA"/>
</dbReference>
<dbReference type="AlphaFoldDB" id="A0AAW1MYZ7"/>
<evidence type="ECO:0000313" key="1">
    <source>
        <dbReference type="EMBL" id="KAK9751720.1"/>
    </source>
</evidence>
<accession>A0AAW1MYZ7</accession>
<keyword evidence="2" id="KW-1185">Reference proteome</keyword>
<proteinExistence type="predicted"/>
<comment type="caution">
    <text evidence="1">The sequence shown here is derived from an EMBL/GenBank/DDBJ whole genome shotgun (WGS) entry which is preliminary data.</text>
</comment>
<reference evidence="1 2" key="1">
    <citation type="journal article" date="2024" name="BMC Genomics">
        <title>De novo assembly and annotation of Popillia japonica's genome with initial clues to its potential as an invasive pest.</title>
        <authorList>
            <person name="Cucini C."/>
            <person name="Boschi S."/>
            <person name="Funari R."/>
            <person name="Cardaioli E."/>
            <person name="Iannotti N."/>
            <person name="Marturano G."/>
            <person name="Paoli F."/>
            <person name="Bruttini M."/>
            <person name="Carapelli A."/>
            <person name="Frati F."/>
            <person name="Nardi F."/>
        </authorList>
    </citation>
    <scope>NUCLEOTIDE SEQUENCE [LARGE SCALE GENOMIC DNA]</scope>
    <source>
        <strain evidence="1">DMR45628</strain>
    </source>
</reference>
<gene>
    <name evidence="1" type="ORF">QE152_g4793</name>
</gene>
<organism evidence="1 2">
    <name type="scientific">Popillia japonica</name>
    <name type="common">Japanese beetle</name>
    <dbReference type="NCBI Taxonomy" id="7064"/>
    <lineage>
        <taxon>Eukaryota</taxon>
        <taxon>Metazoa</taxon>
        <taxon>Ecdysozoa</taxon>
        <taxon>Arthropoda</taxon>
        <taxon>Hexapoda</taxon>
        <taxon>Insecta</taxon>
        <taxon>Pterygota</taxon>
        <taxon>Neoptera</taxon>
        <taxon>Endopterygota</taxon>
        <taxon>Coleoptera</taxon>
        <taxon>Polyphaga</taxon>
        <taxon>Scarabaeiformia</taxon>
        <taxon>Scarabaeidae</taxon>
        <taxon>Rutelinae</taxon>
        <taxon>Popillia</taxon>
    </lineage>
</organism>
<name>A0AAW1MYZ7_POPJA</name>
<dbReference type="Proteomes" id="UP001458880">
    <property type="component" value="Unassembled WGS sequence"/>
</dbReference>
<evidence type="ECO:0000313" key="2">
    <source>
        <dbReference type="Proteomes" id="UP001458880"/>
    </source>
</evidence>
<sequence length="76" mass="8720">MAKRVKYGDSEYERTVMEWFDDIESEVSSSDGTDIESEVSNCENGIESEHDTHSTIVKMVLKVNMIHILKLNHVMT</sequence>